<keyword evidence="2" id="KW-0809">Transit peptide</keyword>
<keyword evidence="3 11" id="KW-0689">Ribosomal protein</keyword>
<dbReference type="Proteomes" id="UP000515204">
    <property type="component" value="Unplaced"/>
</dbReference>
<sequence length="409" mass="48894">MSIKLLRIVNFLSIPRGQHVRYGHKMRGKPPTIARNLKQRLEILKQSEKDPTLDFNVNIGYPVTKTISRRTMTKIWAREITARRNNPELEKASRTRELLVDLKDARECWLQTDGPFHIHRIAEHYGIYKDLYRDAYFMPTVPLDICYNLEDDKVTRVRTGNIIKPKEASKAPDVTFNATTEDDGSLWTLLMTTPDGNFTDPKKEYCHWFIGNIPGNRVNEGEEFMDYLRPIAPYGIGYCRYIFVLYKQECYLDYSEYKKKINKPCLNLEERNWQTREFYMKYQDQLTPAGLAFFQSDWDNTMKEFYYDSLKIEVPIFQYDFPQPFIKKQKWFPLKKPFNLYLDKYRDPKEIMKEFLLRKLKEVHPFKGPEPKLQFPLAHRTHSYKPSWLKFEIMKKKLGHGRVNDLDEY</sequence>
<dbReference type="GO" id="GO:0005762">
    <property type="term" value="C:mitochondrial large ribosomal subunit"/>
    <property type="evidence" value="ECO:0007669"/>
    <property type="project" value="TreeGrafter"/>
</dbReference>
<dbReference type="GO" id="GO:0005743">
    <property type="term" value="C:mitochondrial inner membrane"/>
    <property type="evidence" value="ECO:0007669"/>
    <property type="project" value="UniProtKB-ARBA"/>
</dbReference>
<dbReference type="InterPro" id="IPR036610">
    <property type="entry name" value="PEBP-like_sf"/>
</dbReference>
<dbReference type="AlphaFoldDB" id="A0A6P3YCN3"/>
<dbReference type="PANTHER" id="PTHR11362">
    <property type="entry name" value="PHOSPHATIDYLETHANOLAMINE-BINDING PROTEIN"/>
    <property type="match status" value="1"/>
</dbReference>
<dbReference type="Gene3D" id="3.90.280.10">
    <property type="entry name" value="PEBP-like"/>
    <property type="match status" value="1"/>
</dbReference>
<organism evidence="10 11">
    <name type="scientific">Dinoponera quadriceps</name>
    <name type="common">South American ant</name>
    <dbReference type="NCBI Taxonomy" id="609295"/>
    <lineage>
        <taxon>Eukaryota</taxon>
        <taxon>Metazoa</taxon>
        <taxon>Ecdysozoa</taxon>
        <taxon>Arthropoda</taxon>
        <taxon>Hexapoda</taxon>
        <taxon>Insecta</taxon>
        <taxon>Pterygota</taxon>
        <taxon>Neoptera</taxon>
        <taxon>Endopterygota</taxon>
        <taxon>Hymenoptera</taxon>
        <taxon>Apocrita</taxon>
        <taxon>Aculeata</taxon>
        <taxon>Formicoidea</taxon>
        <taxon>Formicidae</taxon>
        <taxon>Ponerinae</taxon>
        <taxon>Ponerini</taxon>
        <taxon>Dinoponera</taxon>
    </lineage>
</organism>
<evidence type="ECO:0000256" key="9">
    <source>
        <dbReference type="ARBA" id="ARBA00041206"/>
    </source>
</evidence>
<evidence type="ECO:0000256" key="2">
    <source>
        <dbReference type="ARBA" id="ARBA00022946"/>
    </source>
</evidence>
<dbReference type="CDD" id="cd00866">
    <property type="entry name" value="PEBP_euk"/>
    <property type="match status" value="1"/>
</dbReference>
<dbReference type="RefSeq" id="XP_014487652.1">
    <property type="nucleotide sequence ID" value="XM_014632166.1"/>
</dbReference>
<dbReference type="PANTHER" id="PTHR11362:SF133">
    <property type="entry name" value="LARGE RIBOSOMAL SUBUNIT PROTEIN ML38"/>
    <property type="match status" value="1"/>
</dbReference>
<keyword evidence="10" id="KW-1185">Reference proteome</keyword>
<evidence type="ECO:0000256" key="1">
    <source>
        <dbReference type="ARBA" id="ARBA00004173"/>
    </source>
</evidence>
<name>A0A6P3YCN3_DINQU</name>
<accession>A0A6P3YCN3</accession>
<evidence type="ECO:0000256" key="6">
    <source>
        <dbReference type="ARBA" id="ARBA00023274"/>
    </source>
</evidence>
<dbReference type="OrthoDB" id="2153661at2759"/>
<dbReference type="Pfam" id="PF01161">
    <property type="entry name" value="PBP"/>
    <property type="match status" value="1"/>
</dbReference>
<evidence type="ECO:0000256" key="8">
    <source>
        <dbReference type="ARBA" id="ARBA00039444"/>
    </source>
</evidence>
<dbReference type="CTD" id="64978"/>
<protein>
    <recommendedName>
        <fullName evidence="8">Large ribosomal subunit protein mL38</fullName>
    </recommendedName>
    <alternativeName>
        <fullName evidence="9">39S ribosomal protein L38, mitochondrial</fullName>
    </alternativeName>
</protein>
<evidence type="ECO:0000256" key="7">
    <source>
        <dbReference type="ARBA" id="ARBA00038016"/>
    </source>
</evidence>
<dbReference type="InterPro" id="IPR008914">
    <property type="entry name" value="PEBP"/>
</dbReference>
<gene>
    <name evidence="11" type="primary">LOC106751297</name>
</gene>
<dbReference type="FunFam" id="3.90.280.10:FF:000002">
    <property type="entry name" value="39S ribosomal protein L38, mitochondrial"/>
    <property type="match status" value="1"/>
</dbReference>
<reference evidence="11" key="1">
    <citation type="submission" date="2025-08" db="UniProtKB">
        <authorList>
            <consortium name="RefSeq"/>
        </authorList>
    </citation>
    <scope>IDENTIFICATION</scope>
</reference>
<keyword evidence="4" id="KW-0175">Coiled coil</keyword>
<keyword evidence="6" id="KW-0687">Ribonucleoprotein</keyword>
<comment type="subcellular location">
    <subcellularLocation>
        <location evidence="1">Mitochondrion</location>
    </subcellularLocation>
</comment>
<evidence type="ECO:0000313" key="10">
    <source>
        <dbReference type="Proteomes" id="UP000515204"/>
    </source>
</evidence>
<dbReference type="InterPro" id="IPR035810">
    <property type="entry name" value="PEBP_euk"/>
</dbReference>
<dbReference type="KEGG" id="dqu:106751297"/>
<keyword evidence="5" id="KW-0496">Mitochondrion</keyword>
<evidence type="ECO:0000256" key="3">
    <source>
        <dbReference type="ARBA" id="ARBA00022980"/>
    </source>
</evidence>
<proteinExistence type="inferred from homology"/>
<evidence type="ECO:0000256" key="5">
    <source>
        <dbReference type="ARBA" id="ARBA00023128"/>
    </source>
</evidence>
<dbReference type="SUPFAM" id="SSF49777">
    <property type="entry name" value="PEBP-like"/>
    <property type="match status" value="1"/>
</dbReference>
<dbReference type="GeneID" id="106751297"/>
<evidence type="ECO:0000313" key="11">
    <source>
        <dbReference type="RefSeq" id="XP_014487652.1"/>
    </source>
</evidence>
<evidence type="ECO:0000256" key="4">
    <source>
        <dbReference type="ARBA" id="ARBA00023054"/>
    </source>
</evidence>
<comment type="similarity">
    <text evidence="7">Belongs to the phosphatidylethanolamine-binding protein family. Mitochondrion-specific ribosomal protein mL38 subfamily.</text>
</comment>